<evidence type="ECO:0000313" key="2">
    <source>
        <dbReference type="EMBL" id="BBC80084.1"/>
    </source>
</evidence>
<organism evidence="2 3">
    <name type="scientific">Acetobacter orientalis</name>
    <dbReference type="NCBI Taxonomy" id="146474"/>
    <lineage>
        <taxon>Bacteria</taxon>
        <taxon>Pseudomonadati</taxon>
        <taxon>Pseudomonadota</taxon>
        <taxon>Alphaproteobacteria</taxon>
        <taxon>Acetobacterales</taxon>
        <taxon>Acetobacteraceae</taxon>
        <taxon>Acetobacter</taxon>
    </lineage>
</organism>
<accession>A0A2Z5ZH92</accession>
<keyword evidence="1" id="KW-0812">Transmembrane</keyword>
<dbReference type="KEGG" id="aot:AcetOri_orf02600"/>
<gene>
    <name evidence="2" type="ORF">AcetOrient_orf02600</name>
</gene>
<sequence>MDRNLILWRFNFFIVFQILIFTYSIKIKLKIYIVNIIRNNNHINEINKFLTRNNYYIET</sequence>
<evidence type="ECO:0000313" key="3">
    <source>
        <dbReference type="Proteomes" id="UP000270034"/>
    </source>
</evidence>
<dbReference type="Proteomes" id="UP000270034">
    <property type="component" value="Chromosome"/>
</dbReference>
<protein>
    <submittedName>
        <fullName evidence="2">Uncharacterized protein</fullName>
    </submittedName>
</protein>
<reference evidence="2 3" key="1">
    <citation type="submission" date="2018-02" db="EMBL/GenBank/DDBJ databases">
        <title>Acetobacter orientalis genome.</title>
        <authorList>
            <person name="Nakashima N."/>
            <person name="Tamura T."/>
        </authorList>
    </citation>
    <scope>NUCLEOTIDE SEQUENCE [LARGE SCALE GENOMIC DNA]</scope>
    <source>
        <strain evidence="2 3">FAN1</strain>
    </source>
</reference>
<name>A0A2Z5ZH92_9PROT</name>
<dbReference type="AlphaFoldDB" id="A0A2Z5ZH92"/>
<dbReference type="EMBL" id="AP018515">
    <property type="protein sequence ID" value="BBC80084.1"/>
    <property type="molecule type" value="Genomic_DNA"/>
</dbReference>
<feature type="transmembrane region" description="Helical" evidence="1">
    <location>
        <begin position="6"/>
        <end position="25"/>
    </location>
</feature>
<proteinExistence type="predicted"/>
<evidence type="ECO:0000256" key="1">
    <source>
        <dbReference type="SAM" id="Phobius"/>
    </source>
</evidence>
<keyword evidence="1" id="KW-0472">Membrane</keyword>
<keyword evidence="1" id="KW-1133">Transmembrane helix</keyword>